<protein>
    <submittedName>
        <fullName evidence="2">Uncharacterized protein</fullName>
    </submittedName>
</protein>
<feature type="transmembrane region" description="Helical" evidence="1">
    <location>
        <begin position="12"/>
        <end position="33"/>
    </location>
</feature>
<keyword evidence="1" id="KW-0472">Membrane</keyword>
<feature type="transmembrane region" description="Helical" evidence="1">
    <location>
        <begin position="39"/>
        <end position="60"/>
    </location>
</feature>
<feature type="transmembrane region" description="Helical" evidence="1">
    <location>
        <begin position="67"/>
        <end position="85"/>
    </location>
</feature>
<comment type="caution">
    <text evidence="2">The sequence shown here is derived from an EMBL/GenBank/DDBJ whole genome shotgun (WGS) entry which is preliminary data.</text>
</comment>
<reference evidence="2" key="2">
    <citation type="journal article" date="2020" name="Microorganisms">
        <title>Osmotic Adaptation and Compatible Solute Biosynthesis of Phototrophic Bacteria as Revealed from Genome Analyses.</title>
        <authorList>
            <person name="Imhoff J.F."/>
            <person name="Rahn T."/>
            <person name="Kunzel S."/>
            <person name="Keller A."/>
            <person name="Neulinger S.C."/>
        </authorList>
    </citation>
    <scope>NUCLEOTIDE SEQUENCE</scope>
    <source>
        <strain evidence="2">DSM 4395</strain>
    </source>
</reference>
<organism evidence="2 3">
    <name type="scientific">Halochromatium salexigens</name>
    <name type="common">Chromatium salexigens</name>
    <dbReference type="NCBI Taxonomy" id="49447"/>
    <lineage>
        <taxon>Bacteria</taxon>
        <taxon>Pseudomonadati</taxon>
        <taxon>Pseudomonadota</taxon>
        <taxon>Gammaproteobacteria</taxon>
        <taxon>Chromatiales</taxon>
        <taxon>Chromatiaceae</taxon>
        <taxon>Halochromatium</taxon>
    </lineage>
</organism>
<keyword evidence="3" id="KW-1185">Reference proteome</keyword>
<dbReference type="Proteomes" id="UP001296967">
    <property type="component" value="Unassembled WGS sequence"/>
</dbReference>
<feature type="transmembrane region" description="Helical" evidence="1">
    <location>
        <begin position="151"/>
        <end position="172"/>
    </location>
</feature>
<feature type="transmembrane region" description="Helical" evidence="1">
    <location>
        <begin position="91"/>
        <end position="111"/>
    </location>
</feature>
<keyword evidence="1" id="KW-1133">Transmembrane helix</keyword>
<dbReference type="AlphaFoldDB" id="A0AAJ0UJ50"/>
<name>A0AAJ0UJ50_HALSE</name>
<dbReference type="RefSeq" id="WP_201246538.1">
    <property type="nucleotide sequence ID" value="NZ_NHSF01000068.1"/>
</dbReference>
<evidence type="ECO:0000256" key="1">
    <source>
        <dbReference type="SAM" id="Phobius"/>
    </source>
</evidence>
<gene>
    <name evidence="2" type="ORF">CCR82_14510</name>
</gene>
<evidence type="ECO:0000313" key="2">
    <source>
        <dbReference type="EMBL" id="MBK5931700.1"/>
    </source>
</evidence>
<feature type="transmembrane region" description="Helical" evidence="1">
    <location>
        <begin position="229"/>
        <end position="250"/>
    </location>
</feature>
<feature type="transmembrane region" description="Helical" evidence="1">
    <location>
        <begin position="123"/>
        <end position="145"/>
    </location>
</feature>
<proteinExistence type="predicted"/>
<feature type="transmembrane region" description="Helical" evidence="1">
    <location>
        <begin position="184"/>
        <end position="209"/>
    </location>
</feature>
<sequence length="258" mass="26067">MSLALLPVTRQLLIRALLWALIGAIYAPLFVILEALFAPMLGVFALAAAAACAGAIGAAYYSARQAALAASLIGVLATLFVLIVFSDHAAFWHAALLCGVLGLSTGLLIDFPSRCTANVPAKALVGAVTGAASGAALSALASFGLGLSSVVAVAFLVSVNGVIYVASVRWVVSATGGLPRRWCPFAEGAIIGLVAVIVGGSIWAFASALSGYDRPGLFLQVVESTSSGLPFAVAAGLAAGSVTGILLELFDFAWVDDL</sequence>
<accession>A0AAJ0UJ50</accession>
<reference evidence="2" key="1">
    <citation type="submission" date="2017-05" db="EMBL/GenBank/DDBJ databases">
        <authorList>
            <person name="Imhoff J.F."/>
            <person name="Rahn T."/>
            <person name="Kuenzel S."/>
            <person name="Neulinger S.C."/>
        </authorList>
    </citation>
    <scope>NUCLEOTIDE SEQUENCE</scope>
    <source>
        <strain evidence="2">DSM 4395</strain>
    </source>
</reference>
<dbReference type="EMBL" id="NHSF01000068">
    <property type="protein sequence ID" value="MBK5931700.1"/>
    <property type="molecule type" value="Genomic_DNA"/>
</dbReference>
<keyword evidence="1" id="KW-0812">Transmembrane</keyword>
<evidence type="ECO:0000313" key="3">
    <source>
        <dbReference type="Proteomes" id="UP001296967"/>
    </source>
</evidence>